<feature type="domain" description="FAD/NAD(P)-binding" evidence="12">
    <location>
        <begin position="239"/>
        <end position="556"/>
    </location>
</feature>
<comment type="cofactor">
    <cofactor evidence="1">
        <name>FAD</name>
        <dbReference type="ChEBI" id="CHEBI:57692"/>
    </cofactor>
</comment>
<dbReference type="InterPro" id="IPR036188">
    <property type="entry name" value="FAD/NAD-bd_sf"/>
</dbReference>
<dbReference type="Pfam" id="PF09335">
    <property type="entry name" value="VTT_dom"/>
    <property type="match status" value="1"/>
</dbReference>
<dbReference type="InterPro" id="IPR032816">
    <property type="entry name" value="VTT_dom"/>
</dbReference>
<feature type="transmembrane region" description="Helical" evidence="10">
    <location>
        <begin position="47"/>
        <end position="67"/>
    </location>
</feature>
<evidence type="ECO:0000259" key="11">
    <source>
        <dbReference type="Pfam" id="PF02852"/>
    </source>
</evidence>
<evidence type="ECO:0000256" key="5">
    <source>
        <dbReference type="ARBA" id="ARBA00022857"/>
    </source>
</evidence>
<evidence type="ECO:0000313" key="14">
    <source>
        <dbReference type="EMBL" id="TDU22300.1"/>
    </source>
</evidence>
<evidence type="ECO:0000259" key="12">
    <source>
        <dbReference type="Pfam" id="PF07992"/>
    </source>
</evidence>
<organism evidence="14 15">
    <name type="scientific">Chromohalobacter marismortui</name>
    <dbReference type="NCBI Taxonomy" id="42055"/>
    <lineage>
        <taxon>Bacteria</taxon>
        <taxon>Pseudomonadati</taxon>
        <taxon>Pseudomonadota</taxon>
        <taxon>Gammaproteobacteria</taxon>
        <taxon>Oceanospirillales</taxon>
        <taxon>Halomonadaceae</taxon>
        <taxon>Chromohalobacter</taxon>
    </lineage>
</organism>
<feature type="transmembrane region" description="Helical" evidence="10">
    <location>
        <begin position="200"/>
        <end position="218"/>
    </location>
</feature>
<reference evidence="14 15" key="1">
    <citation type="submission" date="2019-03" db="EMBL/GenBank/DDBJ databases">
        <title>Genomic Encyclopedia of Type Strains, Phase IV (KMG-IV): sequencing the most valuable type-strain genomes for metagenomic binning, comparative biology and taxonomic classification.</title>
        <authorList>
            <person name="Goeker M."/>
        </authorList>
    </citation>
    <scope>NUCLEOTIDE SEQUENCE [LARGE SCALE GENOMIC DNA]</scope>
    <source>
        <strain evidence="14 15">DSM 6770</strain>
    </source>
</reference>
<dbReference type="Gene3D" id="3.30.390.30">
    <property type="match status" value="1"/>
</dbReference>
<dbReference type="OrthoDB" id="9800167at2"/>
<feature type="transmembrane region" description="Helical" evidence="10">
    <location>
        <begin position="163"/>
        <end position="180"/>
    </location>
</feature>
<comment type="similarity">
    <text evidence="2 9">Belongs to the class-I pyridine nucleotide-disulfide oxidoreductase family.</text>
</comment>
<dbReference type="PANTHER" id="PTHR43014:SF2">
    <property type="entry name" value="MERCURIC REDUCTASE"/>
    <property type="match status" value="1"/>
</dbReference>
<dbReference type="InterPro" id="IPR012999">
    <property type="entry name" value="Pyr_OxRdtase_I_AS"/>
</dbReference>
<proteinExistence type="inferred from homology"/>
<keyword evidence="10" id="KW-0472">Membrane</keyword>
<keyword evidence="10" id="KW-1133">Transmembrane helix</keyword>
<feature type="domain" description="Pyridine nucleotide-disulphide oxidoreductase dimerisation" evidence="11">
    <location>
        <begin position="578"/>
        <end position="684"/>
    </location>
</feature>
<keyword evidence="4 9" id="KW-0274">FAD</keyword>
<evidence type="ECO:0000256" key="4">
    <source>
        <dbReference type="ARBA" id="ARBA00022827"/>
    </source>
</evidence>
<accession>A0A4R7NPK6</accession>
<feature type="domain" description="VTT" evidence="13">
    <location>
        <begin position="71"/>
        <end position="184"/>
    </location>
</feature>
<evidence type="ECO:0000256" key="6">
    <source>
        <dbReference type="ARBA" id="ARBA00023002"/>
    </source>
</evidence>
<dbReference type="FunFam" id="3.30.390.30:FF:000001">
    <property type="entry name" value="Dihydrolipoyl dehydrogenase"/>
    <property type="match status" value="1"/>
</dbReference>
<keyword evidence="14" id="KW-0670">Pyruvate</keyword>
<feature type="transmembrane region" description="Helical" evidence="10">
    <location>
        <begin position="133"/>
        <end position="156"/>
    </location>
</feature>
<feature type="transmembrane region" description="Helical" evidence="10">
    <location>
        <begin position="238"/>
        <end position="256"/>
    </location>
</feature>
<dbReference type="EMBL" id="SOBR01000004">
    <property type="protein sequence ID" value="TDU22300.1"/>
    <property type="molecule type" value="Genomic_DNA"/>
</dbReference>
<comment type="caution">
    <text evidence="14">The sequence shown here is derived from an EMBL/GenBank/DDBJ whole genome shotgun (WGS) entry which is preliminary data.</text>
</comment>
<dbReference type="AlphaFoldDB" id="A0A4R7NPK6"/>
<protein>
    <submittedName>
        <fullName evidence="14">Pyruvate/2-oxoglutarate dehydrogenase complex dihydrolipoamide dehydrogenase (E3) component</fullName>
    </submittedName>
</protein>
<gene>
    <name evidence="14" type="ORF">C8E00_104481</name>
</gene>
<dbReference type="InterPro" id="IPR004099">
    <property type="entry name" value="Pyr_nucl-diS_OxRdtase_dimer"/>
</dbReference>
<evidence type="ECO:0000256" key="10">
    <source>
        <dbReference type="SAM" id="Phobius"/>
    </source>
</evidence>
<keyword evidence="6 9" id="KW-0560">Oxidoreductase</keyword>
<dbReference type="SUPFAM" id="SSF51905">
    <property type="entry name" value="FAD/NAD(P)-binding domain"/>
    <property type="match status" value="1"/>
</dbReference>
<dbReference type="PANTHER" id="PTHR43014">
    <property type="entry name" value="MERCURIC REDUCTASE"/>
    <property type="match status" value="1"/>
</dbReference>
<keyword evidence="8 9" id="KW-0676">Redox-active center</keyword>
<keyword evidence="5" id="KW-0521">NADP</keyword>
<dbReference type="GO" id="GO:0003955">
    <property type="term" value="F:NAD(P)H dehydrogenase (quinone) activity"/>
    <property type="evidence" value="ECO:0007669"/>
    <property type="project" value="TreeGrafter"/>
</dbReference>
<keyword evidence="10" id="KW-0812">Transmembrane</keyword>
<dbReference type="RefSeq" id="WP_133697668.1">
    <property type="nucleotide sequence ID" value="NZ_SOBR01000004.1"/>
</dbReference>
<evidence type="ECO:0000313" key="15">
    <source>
        <dbReference type="Proteomes" id="UP000295380"/>
    </source>
</evidence>
<dbReference type="Pfam" id="PF02852">
    <property type="entry name" value="Pyr_redox_dim"/>
    <property type="match status" value="1"/>
</dbReference>
<keyword evidence="7" id="KW-1015">Disulfide bond</keyword>
<evidence type="ECO:0000259" key="13">
    <source>
        <dbReference type="Pfam" id="PF09335"/>
    </source>
</evidence>
<dbReference type="Pfam" id="PF07992">
    <property type="entry name" value="Pyr_redox_2"/>
    <property type="match status" value="1"/>
</dbReference>
<dbReference type="PROSITE" id="PS00076">
    <property type="entry name" value="PYRIDINE_REDOX_1"/>
    <property type="match status" value="1"/>
</dbReference>
<evidence type="ECO:0000256" key="8">
    <source>
        <dbReference type="ARBA" id="ARBA00023284"/>
    </source>
</evidence>
<dbReference type="InterPro" id="IPR023753">
    <property type="entry name" value="FAD/NAD-binding_dom"/>
</dbReference>
<dbReference type="PRINTS" id="PR00411">
    <property type="entry name" value="PNDRDTASEI"/>
</dbReference>
<dbReference type="SUPFAM" id="SSF55424">
    <property type="entry name" value="FAD/NAD-linked reductases, dimerisation (C-terminal) domain"/>
    <property type="match status" value="1"/>
</dbReference>
<evidence type="ECO:0000256" key="3">
    <source>
        <dbReference type="ARBA" id="ARBA00022630"/>
    </source>
</evidence>
<evidence type="ECO:0000256" key="9">
    <source>
        <dbReference type="RuleBase" id="RU003691"/>
    </source>
</evidence>
<dbReference type="Proteomes" id="UP000295380">
    <property type="component" value="Unassembled WGS sequence"/>
</dbReference>
<keyword evidence="3 9" id="KW-0285">Flavoprotein</keyword>
<evidence type="ECO:0000256" key="2">
    <source>
        <dbReference type="ARBA" id="ARBA00007532"/>
    </source>
</evidence>
<dbReference type="GO" id="GO:0016668">
    <property type="term" value="F:oxidoreductase activity, acting on a sulfur group of donors, NAD(P) as acceptor"/>
    <property type="evidence" value="ECO:0007669"/>
    <property type="project" value="InterPro"/>
</dbReference>
<dbReference type="PRINTS" id="PR00368">
    <property type="entry name" value="FADPNR"/>
</dbReference>
<dbReference type="GO" id="GO:0050660">
    <property type="term" value="F:flavin adenine dinucleotide binding"/>
    <property type="evidence" value="ECO:0007669"/>
    <property type="project" value="TreeGrafter"/>
</dbReference>
<evidence type="ECO:0000256" key="1">
    <source>
        <dbReference type="ARBA" id="ARBA00001974"/>
    </source>
</evidence>
<keyword evidence="15" id="KW-1185">Reference proteome</keyword>
<dbReference type="GO" id="GO:0005886">
    <property type="term" value="C:plasma membrane"/>
    <property type="evidence" value="ECO:0007669"/>
    <property type="project" value="UniProtKB-ARBA"/>
</dbReference>
<feature type="transmembrane region" description="Helical" evidence="10">
    <location>
        <begin position="79"/>
        <end position="104"/>
    </location>
</feature>
<name>A0A4R7NPK6_9GAMM</name>
<evidence type="ECO:0000256" key="7">
    <source>
        <dbReference type="ARBA" id="ARBA00023157"/>
    </source>
</evidence>
<sequence length="724" mass="78636">MKHYRVVILGVVLVAIVAFFAGGFDDYLTLESIQSLQGRFDQWFADAPWLVAGGFFLVYVLIAALSLPGAAFLTLLGGALFGLGWGFLIISFASTIGATLAFLVSRTLFRETVERRFSRYLDTINKGIERDGALYLFSLRLVPVFPFFVINLVMGLTRLRTSVFYIASQIGMIPGTLVYVNAGQQLGELQSLGGVVSPSLLLSFALLGVFPLIARWVVDGLQRRKRYRGYAKPRHFDVDILVIGGGSAGLVTSYIASAVRAKVALVERDAMGGDCLNTGCVPSKALIRAARAAQNVRDAERLGVHAGAPRIDFGEVMGHVRRVIEEVAPHDSEERYTGLGVEVKRGTARLLSPWTVDVDGQPLTARHIVIATGATPKVPPIPGIEQVDVLTSENLWTLTEQPRRLVVLGGGAIGCELGQSFARLGSQVTLVEGAEQLLGREDDDVGELVAGLLAEEGLEIMTGTRALSVTVENGENQLHVEAADGRQTHIPFDRLLVSVGRQANVAGLGLEALGIATRDNGTLEVNEQLQTKLPNIWACGDVAGPYQLTHAAAHQAWHAAVNALFGEFKRFKVDYRIMPAVTYLQPEVARVGLNEREAKSQGIAYEVTRYDMAESDRAIAERATAGFVKILTVPGKDRILGATLVGENAGEWLAEVTLAMKHNIGLNKLLGTIHPYPTLSEAVKGTAGVWKNAHKPERLLGWLARYFRWRRGERHRHGVDSSSP</sequence>
<dbReference type="InterPro" id="IPR016156">
    <property type="entry name" value="FAD/NAD-linked_Rdtase_dimer_sf"/>
</dbReference>
<dbReference type="Gene3D" id="3.50.50.60">
    <property type="entry name" value="FAD/NAD(P)-binding domain"/>
    <property type="match status" value="2"/>
</dbReference>